<sequence>MRLFLALILLAACARGPETVPPPAPDVLRVASYNVHYIDLNAASGDWSRADWEVRKGPMADAVGALNAHVIAFQEMESFRRGSDGGINLARDWLLAQHPDFRVAAVGNWRDFPSTQPIFYRPDRLRLQDEGWYFFSPTPDVIYSRSFDGSYPAFASWARFEDRNTGNSVHVTNVHLDAFSRVNRDGGTRLIVDRVAPLIEAGDTVILAGDINAVRGMAPIRMLQDAGLTFAPVTGTTYHFDRGLHLFGAIDHVAVANAAIAAEPVVLRRQFQGEWPSDHYPVIVDLSY</sequence>
<name>A0A2R8BRU8_9RHOB</name>
<gene>
    <name evidence="1" type="ORF">PAA8504_00671</name>
</gene>
<dbReference type="AlphaFoldDB" id="A0A2R8BRU8"/>
<evidence type="ECO:0008006" key="3">
    <source>
        <dbReference type="Google" id="ProtNLM"/>
    </source>
</evidence>
<organism evidence="1 2">
    <name type="scientific">Palleronia abyssalis</name>
    <dbReference type="NCBI Taxonomy" id="1501240"/>
    <lineage>
        <taxon>Bacteria</taxon>
        <taxon>Pseudomonadati</taxon>
        <taxon>Pseudomonadota</taxon>
        <taxon>Alphaproteobacteria</taxon>
        <taxon>Rhodobacterales</taxon>
        <taxon>Roseobacteraceae</taxon>
        <taxon>Palleronia</taxon>
    </lineage>
</organism>
<dbReference type="Proteomes" id="UP000244912">
    <property type="component" value="Unassembled WGS sequence"/>
</dbReference>
<evidence type="ECO:0000313" key="2">
    <source>
        <dbReference type="Proteomes" id="UP000244912"/>
    </source>
</evidence>
<dbReference type="InterPro" id="IPR036691">
    <property type="entry name" value="Endo/exonu/phosph_ase_sf"/>
</dbReference>
<accession>A0A2R8BRU8</accession>
<dbReference type="RefSeq" id="WP_108892706.1">
    <property type="nucleotide sequence ID" value="NZ_ONZF01000001.1"/>
</dbReference>
<keyword evidence="2" id="KW-1185">Reference proteome</keyword>
<evidence type="ECO:0000313" key="1">
    <source>
        <dbReference type="EMBL" id="SPJ22872.1"/>
    </source>
</evidence>
<proteinExistence type="predicted"/>
<dbReference type="OrthoDB" id="9793162at2"/>
<dbReference type="SUPFAM" id="SSF56219">
    <property type="entry name" value="DNase I-like"/>
    <property type="match status" value="1"/>
</dbReference>
<reference evidence="1 2" key="1">
    <citation type="submission" date="2018-03" db="EMBL/GenBank/DDBJ databases">
        <authorList>
            <person name="Keele B.F."/>
        </authorList>
    </citation>
    <scope>NUCLEOTIDE SEQUENCE [LARGE SCALE GENOMIC DNA]</scope>
    <source>
        <strain evidence="1 2">CECT 8504</strain>
    </source>
</reference>
<protein>
    <recommendedName>
        <fullName evidence="3">Endonuclease/exonuclease/phosphatase domain-containing protein</fullName>
    </recommendedName>
</protein>
<dbReference type="EMBL" id="ONZF01000001">
    <property type="protein sequence ID" value="SPJ22872.1"/>
    <property type="molecule type" value="Genomic_DNA"/>
</dbReference>
<dbReference type="Gene3D" id="3.60.10.10">
    <property type="entry name" value="Endonuclease/exonuclease/phosphatase"/>
    <property type="match status" value="1"/>
</dbReference>